<proteinExistence type="predicted"/>
<comment type="caution">
    <text evidence="1">The sequence shown here is derived from an EMBL/GenBank/DDBJ whole genome shotgun (WGS) entry which is preliminary data.</text>
</comment>
<dbReference type="EMBL" id="WTVM01000041">
    <property type="protein sequence ID" value="NMG03051.1"/>
    <property type="molecule type" value="Genomic_DNA"/>
</dbReference>
<reference evidence="1" key="1">
    <citation type="submission" date="2019-12" db="EMBL/GenBank/DDBJ databases">
        <title>Comparative genomics gives insights into the taxonomy of the Azoarcus-Aromatoleum group and reveals separate origins of nif in the plant-associated Azoarcus and non-plant-associated Aromatoleum sub-groups.</title>
        <authorList>
            <person name="Lafos M."/>
            <person name="Maluk M."/>
            <person name="Batista M."/>
            <person name="Junghare M."/>
            <person name="Carmona M."/>
            <person name="Faoro H."/>
            <person name="Cruz L.M."/>
            <person name="Battistoni F."/>
            <person name="De Souza E."/>
            <person name="Pedrosa F."/>
            <person name="Chen W.-M."/>
            <person name="Poole P.S."/>
            <person name="Dixon R.A."/>
            <person name="James E.K."/>
        </authorList>
    </citation>
    <scope>NUCLEOTIDE SEQUENCE</scope>
    <source>
        <strain evidence="1">NSC3</strain>
    </source>
</reference>
<organism evidence="1 2">
    <name type="scientific">Azoarcus taiwanensis</name>
    <dbReference type="NCBI Taxonomy" id="666964"/>
    <lineage>
        <taxon>Bacteria</taxon>
        <taxon>Pseudomonadati</taxon>
        <taxon>Pseudomonadota</taxon>
        <taxon>Betaproteobacteria</taxon>
        <taxon>Rhodocyclales</taxon>
        <taxon>Zoogloeaceae</taxon>
        <taxon>Azoarcus</taxon>
    </lineage>
</organism>
<name>A0A972J8D4_9RHOO</name>
<gene>
    <name evidence="1" type="ORF">GPA21_08695</name>
</gene>
<dbReference type="RefSeq" id="WP_168987810.1">
    <property type="nucleotide sequence ID" value="NZ_CAWPHM010000266.1"/>
</dbReference>
<accession>A0A972J8D4</accession>
<evidence type="ECO:0000313" key="1">
    <source>
        <dbReference type="EMBL" id="NMG03051.1"/>
    </source>
</evidence>
<evidence type="ECO:0000313" key="2">
    <source>
        <dbReference type="Proteomes" id="UP000599523"/>
    </source>
</evidence>
<dbReference type="AlphaFoldDB" id="A0A972J8D4"/>
<sequence>MNMQDPKDWFRLLQIREGDSADLITKMNEQVQLMTRAKYPHTNDYKNEEVPAKYGARLDALTSDDTPAFDPTLPIAALSIWERALRTATVDVGGRLVADTLLAHESDEQLRKRWSDWFDNGDYWPRLVKQNWVQIVREAAVVLEEWAKGEGMRQVDGASEVVSAVASSVRELSFTDIVPADLIKSTGMDGEERFGSDW</sequence>
<dbReference type="Proteomes" id="UP000599523">
    <property type="component" value="Unassembled WGS sequence"/>
</dbReference>
<protein>
    <submittedName>
        <fullName evidence="1">Uncharacterized protein</fullName>
    </submittedName>
</protein>
<keyword evidence="2" id="KW-1185">Reference proteome</keyword>